<keyword evidence="4" id="KW-1133">Transmembrane helix</keyword>
<evidence type="ECO:0000256" key="1">
    <source>
        <dbReference type="ARBA" id="ARBA00004196"/>
    </source>
</evidence>
<organism evidence="6 7">
    <name type="scientific">Temperatibacter marinus</name>
    <dbReference type="NCBI Taxonomy" id="1456591"/>
    <lineage>
        <taxon>Bacteria</taxon>
        <taxon>Pseudomonadati</taxon>
        <taxon>Pseudomonadota</taxon>
        <taxon>Alphaproteobacteria</taxon>
        <taxon>Kordiimonadales</taxon>
        <taxon>Temperatibacteraceae</taxon>
        <taxon>Temperatibacter</taxon>
    </lineage>
</organism>
<evidence type="ECO:0000313" key="7">
    <source>
        <dbReference type="Proteomes" id="UP001268683"/>
    </source>
</evidence>
<dbReference type="InterPro" id="IPR013740">
    <property type="entry name" value="Redoxin"/>
</dbReference>
<keyword evidence="4" id="KW-0812">Transmembrane</keyword>
<evidence type="ECO:0000256" key="2">
    <source>
        <dbReference type="ARBA" id="ARBA00022748"/>
    </source>
</evidence>
<feature type="domain" description="Thioredoxin" evidence="5">
    <location>
        <begin position="51"/>
        <end position="194"/>
    </location>
</feature>
<dbReference type="Pfam" id="PF08534">
    <property type="entry name" value="Redoxin"/>
    <property type="match status" value="1"/>
</dbReference>
<proteinExistence type="predicted"/>
<keyword evidence="2" id="KW-0201">Cytochrome c-type biogenesis</keyword>
<dbReference type="CDD" id="cd02966">
    <property type="entry name" value="TlpA_like_family"/>
    <property type="match status" value="1"/>
</dbReference>
<dbReference type="InterPro" id="IPR050553">
    <property type="entry name" value="Thioredoxin_ResA/DsbE_sf"/>
</dbReference>
<keyword evidence="7" id="KW-1185">Reference proteome</keyword>
<dbReference type="GO" id="GO:0015036">
    <property type="term" value="F:disulfide oxidoreductase activity"/>
    <property type="evidence" value="ECO:0007669"/>
    <property type="project" value="UniProtKB-ARBA"/>
</dbReference>
<dbReference type="GO" id="GO:0030313">
    <property type="term" value="C:cell envelope"/>
    <property type="evidence" value="ECO:0007669"/>
    <property type="project" value="UniProtKB-SubCell"/>
</dbReference>
<dbReference type="EMBL" id="CP123872">
    <property type="protein sequence ID" value="WND03999.1"/>
    <property type="molecule type" value="Genomic_DNA"/>
</dbReference>
<evidence type="ECO:0000313" key="6">
    <source>
        <dbReference type="EMBL" id="WND03999.1"/>
    </source>
</evidence>
<dbReference type="PROSITE" id="PS51352">
    <property type="entry name" value="THIOREDOXIN_2"/>
    <property type="match status" value="1"/>
</dbReference>
<feature type="transmembrane region" description="Helical" evidence="4">
    <location>
        <begin position="6"/>
        <end position="24"/>
    </location>
</feature>
<dbReference type="GO" id="GO:0017004">
    <property type="term" value="P:cytochrome complex assembly"/>
    <property type="evidence" value="ECO:0007669"/>
    <property type="project" value="UniProtKB-KW"/>
</dbReference>
<name>A0AA52HAI5_9PROT</name>
<dbReference type="Proteomes" id="UP001268683">
    <property type="component" value="Chromosome"/>
</dbReference>
<gene>
    <name evidence="6" type="ORF">QGN29_06375</name>
</gene>
<dbReference type="RefSeq" id="WP_310799863.1">
    <property type="nucleotide sequence ID" value="NZ_CP123872.1"/>
</dbReference>
<dbReference type="AlphaFoldDB" id="A0AA52HAI5"/>
<evidence type="ECO:0000256" key="3">
    <source>
        <dbReference type="ARBA" id="ARBA00023284"/>
    </source>
</evidence>
<accession>A0AA52HAI5</accession>
<dbReference type="SUPFAM" id="SSF52833">
    <property type="entry name" value="Thioredoxin-like"/>
    <property type="match status" value="1"/>
</dbReference>
<protein>
    <submittedName>
        <fullName evidence="6">TlpA disulfide reductase family protein</fullName>
    </submittedName>
</protein>
<keyword evidence="3" id="KW-0676">Redox-active center</keyword>
<dbReference type="InterPro" id="IPR013766">
    <property type="entry name" value="Thioredoxin_domain"/>
</dbReference>
<evidence type="ECO:0000256" key="4">
    <source>
        <dbReference type="SAM" id="Phobius"/>
    </source>
</evidence>
<evidence type="ECO:0000259" key="5">
    <source>
        <dbReference type="PROSITE" id="PS51352"/>
    </source>
</evidence>
<dbReference type="KEGG" id="tmk:QGN29_06375"/>
<dbReference type="InterPro" id="IPR036249">
    <property type="entry name" value="Thioredoxin-like_sf"/>
</dbReference>
<dbReference type="PANTHER" id="PTHR42852">
    <property type="entry name" value="THIOL:DISULFIDE INTERCHANGE PROTEIN DSBE"/>
    <property type="match status" value="1"/>
</dbReference>
<dbReference type="Gene3D" id="3.40.30.10">
    <property type="entry name" value="Glutaredoxin"/>
    <property type="match status" value="1"/>
</dbReference>
<comment type="subcellular location">
    <subcellularLocation>
        <location evidence="1">Cell envelope</location>
    </subcellularLocation>
</comment>
<dbReference type="InterPro" id="IPR017937">
    <property type="entry name" value="Thioredoxin_CS"/>
</dbReference>
<dbReference type="PROSITE" id="PS00194">
    <property type="entry name" value="THIOREDOXIN_1"/>
    <property type="match status" value="1"/>
</dbReference>
<keyword evidence="4" id="KW-0472">Membrane</keyword>
<sequence>MTRQSLIVMSLILIIILGAAYNLLGTSSNTSYTKSEFEAFVSGEMKKLTFYEVPKPLPDHIIELEDGTPAKLSSLKGKVLFINLWASWCAPCKYEMHDVALLQQKLGGDRFEVVAINQDIGGLKRADRTLKEWKVNGLSLYADKRMNTATKMAEGKLPTSYVVDKTGMIIAEYIGPLDWASADALLLFTKLINA</sequence>
<reference evidence="6" key="1">
    <citation type="submission" date="2023-04" db="EMBL/GenBank/DDBJ databases">
        <title>Complete genome sequence of Temperatibacter marinus.</title>
        <authorList>
            <person name="Rong J.-C."/>
            <person name="Yi M.-L."/>
            <person name="Zhao Q."/>
        </authorList>
    </citation>
    <scope>NUCLEOTIDE SEQUENCE</scope>
    <source>
        <strain evidence="6">NBRC 110045</strain>
    </source>
</reference>
<dbReference type="PANTHER" id="PTHR42852:SF13">
    <property type="entry name" value="PROTEIN DIPZ"/>
    <property type="match status" value="1"/>
</dbReference>